<reference evidence="4 5" key="1">
    <citation type="submission" date="2023-10" db="EMBL/GenBank/DDBJ databases">
        <title>Genomes of two closely related lineages of the louse Polyplax serrata with different host specificities.</title>
        <authorList>
            <person name="Martinu J."/>
            <person name="Tarabai H."/>
            <person name="Stefka J."/>
            <person name="Hypsa V."/>
        </authorList>
    </citation>
    <scope>NUCLEOTIDE SEQUENCE [LARGE SCALE GENOMIC DNA]</scope>
    <source>
        <strain evidence="4">HR10_N</strain>
    </source>
</reference>
<evidence type="ECO:0000313" key="5">
    <source>
        <dbReference type="Proteomes" id="UP001372834"/>
    </source>
</evidence>
<feature type="compositionally biased region" description="Polar residues" evidence="1">
    <location>
        <begin position="271"/>
        <end position="299"/>
    </location>
</feature>
<dbReference type="EMBL" id="JAWJWE010000004">
    <property type="protein sequence ID" value="KAK6636440.1"/>
    <property type="molecule type" value="Genomic_DNA"/>
</dbReference>
<dbReference type="PRINTS" id="PR00837">
    <property type="entry name" value="V5TPXLIKE"/>
</dbReference>
<sequence length="367" mass="41153">MLSTKASFALSIIFVISLPWAFGKLNKYCSICDNHTMCKYQNVGPDCEDVGGYGVTVDEKLEILDVHNWYRRVVAGGYETTGAGGPQPKGANIMKLAWDEDLAQVAQRWADQCRLEHDTCRDDARWKVGQNIYWKWKYPNHNVNWTEAITSWYNEVTTFNPKNIKSYRFDANTGHYTQMLWHDTRLIGCGRRDYGYNKLYVCNYGPTGNWIGEPMYAIGEPCSQCPKGTVCSDSLCDIPPPGTDNGAVPANVTQEDPTSDKNSKPKIEIPTVSSTPKRNCSNTTKPKQDVSNAPKTTPRVTVGQRPISTTKTNSTQIVTSPKTEPVEDNIILDQETNSAIEEIKIKIKTLVKKVIKKTLRNANNKNS</sequence>
<evidence type="ECO:0000313" key="4">
    <source>
        <dbReference type="EMBL" id="KAK6636440.1"/>
    </source>
</evidence>
<dbReference type="InterPro" id="IPR035940">
    <property type="entry name" value="CAP_sf"/>
</dbReference>
<dbReference type="PROSITE" id="PS01010">
    <property type="entry name" value="CRISP_2"/>
    <property type="match status" value="1"/>
</dbReference>
<dbReference type="SMART" id="SM00198">
    <property type="entry name" value="SCP"/>
    <property type="match status" value="1"/>
</dbReference>
<accession>A0AAN8P8E4</accession>
<feature type="domain" description="SCP" evidence="3">
    <location>
        <begin position="58"/>
        <end position="212"/>
    </location>
</feature>
<comment type="caution">
    <text evidence="4">The sequence shown here is derived from an EMBL/GenBank/DDBJ whole genome shotgun (WGS) entry which is preliminary data.</text>
</comment>
<dbReference type="GO" id="GO:0005576">
    <property type="term" value="C:extracellular region"/>
    <property type="evidence" value="ECO:0007669"/>
    <property type="project" value="UniProtKB-SubCell"/>
</dbReference>
<dbReference type="Proteomes" id="UP001372834">
    <property type="component" value="Unassembled WGS sequence"/>
</dbReference>
<dbReference type="Pfam" id="PF00188">
    <property type="entry name" value="CAP"/>
    <property type="match status" value="1"/>
</dbReference>
<dbReference type="InterPro" id="IPR018244">
    <property type="entry name" value="Allrgn_V5/Tpx1_CS"/>
</dbReference>
<evidence type="ECO:0000259" key="3">
    <source>
        <dbReference type="SMART" id="SM00198"/>
    </source>
</evidence>
<dbReference type="InterPro" id="IPR002413">
    <property type="entry name" value="V5_allergen-like"/>
</dbReference>
<dbReference type="InterPro" id="IPR001283">
    <property type="entry name" value="CRISP-related"/>
</dbReference>
<dbReference type="AlphaFoldDB" id="A0AAN8P8E4"/>
<gene>
    <name evidence="4" type="ORF">RUM43_010101</name>
</gene>
<dbReference type="PROSITE" id="PS01009">
    <property type="entry name" value="CRISP_1"/>
    <property type="match status" value="1"/>
</dbReference>
<feature type="compositionally biased region" description="Polar residues" evidence="1">
    <location>
        <begin position="306"/>
        <end position="322"/>
    </location>
</feature>
<organism evidence="4 5">
    <name type="scientific">Polyplax serrata</name>
    <name type="common">Common mouse louse</name>
    <dbReference type="NCBI Taxonomy" id="468196"/>
    <lineage>
        <taxon>Eukaryota</taxon>
        <taxon>Metazoa</taxon>
        <taxon>Ecdysozoa</taxon>
        <taxon>Arthropoda</taxon>
        <taxon>Hexapoda</taxon>
        <taxon>Insecta</taxon>
        <taxon>Pterygota</taxon>
        <taxon>Neoptera</taxon>
        <taxon>Paraneoptera</taxon>
        <taxon>Psocodea</taxon>
        <taxon>Troctomorpha</taxon>
        <taxon>Phthiraptera</taxon>
        <taxon>Anoplura</taxon>
        <taxon>Polyplacidae</taxon>
        <taxon>Polyplax</taxon>
    </lineage>
</organism>
<feature type="chain" id="PRO_5042974930" description="SCP domain-containing protein" evidence="2">
    <location>
        <begin position="24"/>
        <end position="367"/>
    </location>
</feature>
<feature type="compositionally biased region" description="Basic and acidic residues" evidence="1">
    <location>
        <begin position="258"/>
        <end position="267"/>
    </location>
</feature>
<protein>
    <recommendedName>
        <fullName evidence="3">SCP domain-containing protein</fullName>
    </recommendedName>
</protein>
<dbReference type="PANTHER" id="PTHR10334">
    <property type="entry name" value="CYSTEINE-RICH SECRETORY PROTEIN-RELATED"/>
    <property type="match status" value="1"/>
</dbReference>
<dbReference type="InterPro" id="IPR014044">
    <property type="entry name" value="CAP_dom"/>
</dbReference>
<keyword evidence="2" id="KW-0732">Signal</keyword>
<feature type="signal peptide" evidence="2">
    <location>
        <begin position="1"/>
        <end position="23"/>
    </location>
</feature>
<evidence type="ECO:0000256" key="2">
    <source>
        <dbReference type="SAM" id="SignalP"/>
    </source>
</evidence>
<feature type="region of interest" description="Disordered" evidence="1">
    <location>
        <begin position="242"/>
        <end position="322"/>
    </location>
</feature>
<dbReference type="CDD" id="cd05380">
    <property type="entry name" value="CAP_euk"/>
    <property type="match status" value="1"/>
</dbReference>
<evidence type="ECO:0000256" key="1">
    <source>
        <dbReference type="SAM" id="MobiDB-lite"/>
    </source>
</evidence>
<name>A0AAN8P8E4_POLSC</name>
<proteinExistence type="predicted"/>
<dbReference type="SUPFAM" id="SSF55797">
    <property type="entry name" value="PR-1-like"/>
    <property type="match status" value="1"/>
</dbReference>
<dbReference type="Gene3D" id="3.40.33.10">
    <property type="entry name" value="CAP"/>
    <property type="match status" value="1"/>
</dbReference>
<dbReference type="PRINTS" id="PR00838">
    <property type="entry name" value="V5ALLERGEN"/>
</dbReference>